<sequence>MKKAKGKIEFCAKSLQAKFALRRMYMSGTDLSQQQLEFVVDFLERETVIHRMSWWQRLKHTERLALAKDIKLKYIYKGEHTSLLNADLQLAYVILRGSADGFILDRPNQVPVHMRDGSVFGTLHFANSVHSATDHVGWVGNIASQLKHKFQKVILRGPCDCLVLTAATIVQSASAVAHVTNDHCLDLFGMAALAPYARFRTYEPGMNIVRQGDSKSNFYIIVKGTAKATFRDDSVPTPAPSYSSLHKPSDEPPPPKPQKLDVALLGPQSYVGDIASIFDVPEPVTVKCTSTVNVVYFLLDELFEALRTHGNIHKRMKCVAFHTLEFLIEQLEQLFGVTWTAKSATQNLLTTTAANFKVSPLPPLDDIEDHDKTDYKDENASPAGSPTTRNDATKKNAKSSKRRGRPRSNQSNESPPSPLFQNVHVDTTGMAPIVPTKEMILAMHSMHSSFRQKSAAVILDSQPHDIHVSPPASFVLPACKPPSKMHDIHETTDLFLFPTMTKQRQYHGRSLPLLQKCQGIETPYSRPPHK</sequence>
<feature type="domain" description="Cyclic nucleotide-binding" evidence="2">
    <location>
        <begin position="200"/>
        <end position="316"/>
    </location>
</feature>
<feature type="compositionally biased region" description="Basic and acidic residues" evidence="1">
    <location>
        <begin position="369"/>
        <end position="379"/>
    </location>
</feature>
<dbReference type="PANTHER" id="PTHR11635">
    <property type="entry name" value="CAMP-DEPENDENT PROTEIN KINASE REGULATORY CHAIN"/>
    <property type="match status" value="1"/>
</dbReference>
<dbReference type="InterPro" id="IPR018490">
    <property type="entry name" value="cNMP-bd_dom_sf"/>
</dbReference>
<feature type="compositionally biased region" description="Basic residues" evidence="1">
    <location>
        <begin position="395"/>
        <end position="406"/>
    </location>
</feature>
<dbReference type="InterPro" id="IPR050503">
    <property type="entry name" value="cAMP-dep_PK_reg_su-like"/>
</dbReference>
<proteinExistence type="predicted"/>
<dbReference type="Proteomes" id="UP000481153">
    <property type="component" value="Unassembled WGS sequence"/>
</dbReference>
<protein>
    <recommendedName>
        <fullName evidence="2">Cyclic nucleotide-binding domain-containing protein</fullName>
    </recommendedName>
</protein>
<dbReference type="PANTHER" id="PTHR11635:SF152">
    <property type="entry name" value="CAMP-DEPENDENT PROTEIN KINASE TYPE I REGULATORY SUBUNIT-RELATED"/>
    <property type="match status" value="1"/>
</dbReference>
<keyword evidence="4" id="KW-1185">Reference proteome</keyword>
<dbReference type="EMBL" id="VJMJ01000012">
    <property type="protein sequence ID" value="KAF0743842.1"/>
    <property type="molecule type" value="Genomic_DNA"/>
</dbReference>
<dbReference type="SUPFAM" id="SSF51206">
    <property type="entry name" value="cAMP-binding domain-like"/>
    <property type="match status" value="1"/>
</dbReference>
<dbReference type="PROSITE" id="PS50042">
    <property type="entry name" value="CNMP_BINDING_3"/>
    <property type="match status" value="1"/>
</dbReference>
<dbReference type="AlphaFoldDB" id="A0A6G0XTU0"/>
<gene>
    <name evidence="3" type="ORF">Ae201684_001488</name>
</gene>
<dbReference type="InterPro" id="IPR000595">
    <property type="entry name" value="cNMP-bd_dom"/>
</dbReference>
<feature type="region of interest" description="Disordered" evidence="1">
    <location>
        <begin position="360"/>
        <end position="423"/>
    </location>
</feature>
<accession>A0A6G0XTU0</accession>
<evidence type="ECO:0000313" key="3">
    <source>
        <dbReference type="EMBL" id="KAF0743842.1"/>
    </source>
</evidence>
<dbReference type="GO" id="GO:0005829">
    <property type="term" value="C:cytosol"/>
    <property type="evidence" value="ECO:0007669"/>
    <property type="project" value="TreeGrafter"/>
</dbReference>
<dbReference type="InterPro" id="IPR014710">
    <property type="entry name" value="RmlC-like_jellyroll"/>
</dbReference>
<dbReference type="Gene3D" id="2.60.120.10">
    <property type="entry name" value="Jelly Rolls"/>
    <property type="match status" value="1"/>
</dbReference>
<reference evidence="3 4" key="1">
    <citation type="submission" date="2019-07" db="EMBL/GenBank/DDBJ databases">
        <title>Genomics analysis of Aphanomyces spp. identifies a new class of oomycete effector associated with host adaptation.</title>
        <authorList>
            <person name="Gaulin E."/>
        </authorList>
    </citation>
    <scope>NUCLEOTIDE SEQUENCE [LARGE SCALE GENOMIC DNA]</scope>
    <source>
        <strain evidence="3 4">ATCC 201684</strain>
    </source>
</reference>
<name>A0A6G0XTU0_9STRA</name>
<evidence type="ECO:0000313" key="4">
    <source>
        <dbReference type="Proteomes" id="UP000481153"/>
    </source>
</evidence>
<dbReference type="VEuPathDB" id="FungiDB:AeMF1_002727"/>
<dbReference type="GO" id="GO:0005952">
    <property type="term" value="C:cAMP-dependent protein kinase complex"/>
    <property type="evidence" value="ECO:0007669"/>
    <property type="project" value="InterPro"/>
</dbReference>
<evidence type="ECO:0000256" key="1">
    <source>
        <dbReference type="SAM" id="MobiDB-lite"/>
    </source>
</evidence>
<dbReference type="CDD" id="cd00038">
    <property type="entry name" value="CAP_ED"/>
    <property type="match status" value="1"/>
</dbReference>
<comment type="caution">
    <text evidence="3">The sequence shown here is derived from an EMBL/GenBank/DDBJ whole genome shotgun (WGS) entry which is preliminary data.</text>
</comment>
<evidence type="ECO:0000259" key="2">
    <source>
        <dbReference type="PROSITE" id="PS50042"/>
    </source>
</evidence>
<organism evidence="3 4">
    <name type="scientific">Aphanomyces euteiches</name>
    <dbReference type="NCBI Taxonomy" id="100861"/>
    <lineage>
        <taxon>Eukaryota</taxon>
        <taxon>Sar</taxon>
        <taxon>Stramenopiles</taxon>
        <taxon>Oomycota</taxon>
        <taxon>Saprolegniomycetes</taxon>
        <taxon>Saprolegniales</taxon>
        <taxon>Verrucalvaceae</taxon>
        <taxon>Aphanomyces</taxon>
    </lineage>
</organism>
<feature type="region of interest" description="Disordered" evidence="1">
    <location>
        <begin position="232"/>
        <end position="258"/>
    </location>
</feature>